<organism evidence="1 2">
    <name type="scientific">Ajellomyces capsulatus (strain H143)</name>
    <name type="common">Darling's disease fungus</name>
    <name type="synonym">Histoplasma capsulatum</name>
    <dbReference type="NCBI Taxonomy" id="544712"/>
    <lineage>
        <taxon>Eukaryota</taxon>
        <taxon>Fungi</taxon>
        <taxon>Dikarya</taxon>
        <taxon>Ascomycota</taxon>
        <taxon>Pezizomycotina</taxon>
        <taxon>Eurotiomycetes</taxon>
        <taxon>Eurotiomycetidae</taxon>
        <taxon>Onygenales</taxon>
        <taxon>Ajellomycetaceae</taxon>
        <taxon>Histoplasma</taxon>
    </lineage>
</organism>
<proteinExistence type="predicted"/>
<gene>
    <name evidence="1" type="ORF">HCDG_08933</name>
</gene>
<sequence>MNDDDDDDYESDDTVFKFNDEHPLKHYMKMIADTNESLLQYNEYVTNSLKLLNCIEQKWFKEMQKKIDWETSLRLQILLNLCYRHIKITLLKNLIDELNNILIEFTVEFTKTFLGEKEESLIIFYTEHVSKVIHSLIFQHLNLCIFLKYYLHRKVNKNVHIIVQSLNLQKHIICASTGSLTFRSSFRNVICSVNVLNDLSRSKKKLFSISFIRRSAVN</sequence>
<dbReference type="HOGENOM" id="CLU_1266576_0_0_1"/>
<dbReference type="STRING" id="544712.C6HRV2"/>
<dbReference type="InterPro" id="IPR021842">
    <property type="entry name" value="DUF3435"/>
</dbReference>
<dbReference type="EMBL" id="GG692437">
    <property type="protein sequence ID" value="EER36770.1"/>
    <property type="molecule type" value="Genomic_DNA"/>
</dbReference>
<dbReference type="Proteomes" id="UP000002624">
    <property type="component" value="Unassembled WGS sequence"/>
</dbReference>
<dbReference type="OrthoDB" id="4184092at2759"/>
<dbReference type="Pfam" id="PF11917">
    <property type="entry name" value="DUF3435"/>
    <property type="match status" value="2"/>
</dbReference>
<dbReference type="VEuPathDB" id="FungiDB:HCDG_08933"/>
<evidence type="ECO:0000313" key="2">
    <source>
        <dbReference type="Proteomes" id="UP000002624"/>
    </source>
</evidence>
<protein>
    <submittedName>
        <fullName evidence="1">Uncharacterized protein</fullName>
    </submittedName>
</protein>
<reference evidence="2" key="1">
    <citation type="submission" date="2009-05" db="EMBL/GenBank/DDBJ databases">
        <title>The genome sequence of Ajellomyces capsulatus strain H143.</title>
        <authorList>
            <person name="Champion M."/>
            <person name="Cuomo C.A."/>
            <person name="Ma L.-J."/>
            <person name="Henn M.R."/>
            <person name="Sil A."/>
            <person name="Goldman B."/>
            <person name="Young S.K."/>
            <person name="Kodira C.D."/>
            <person name="Zeng Q."/>
            <person name="Koehrsen M."/>
            <person name="Alvarado L."/>
            <person name="Berlin A.M."/>
            <person name="Borenstein D."/>
            <person name="Chen Z."/>
            <person name="Engels R."/>
            <person name="Freedman E."/>
            <person name="Gellesch M."/>
            <person name="Goldberg J."/>
            <person name="Griggs A."/>
            <person name="Gujja S."/>
            <person name="Heiman D.I."/>
            <person name="Hepburn T.A."/>
            <person name="Howarth C."/>
            <person name="Jen D."/>
            <person name="Larson L."/>
            <person name="Lewis B."/>
            <person name="Mehta T."/>
            <person name="Park D."/>
            <person name="Pearson M."/>
            <person name="Roberts A."/>
            <person name="Saif S."/>
            <person name="Shea T.D."/>
            <person name="Shenoy N."/>
            <person name="Sisk P."/>
            <person name="Stolte C."/>
            <person name="Sykes S."/>
            <person name="Walk T."/>
            <person name="White J."/>
            <person name="Yandava C."/>
            <person name="Klein B."/>
            <person name="McEwen J.G."/>
            <person name="Puccia R."/>
            <person name="Goldman G.H."/>
            <person name="Felipe M.S."/>
            <person name="Nino-Vega G."/>
            <person name="San-Blas G."/>
            <person name="Taylor J.W."/>
            <person name="Mendoza L."/>
            <person name="Galagan J.E."/>
            <person name="Nusbaum C."/>
            <person name="Birren B.W."/>
        </authorList>
    </citation>
    <scope>NUCLEOTIDE SEQUENCE [LARGE SCALE GENOMIC DNA]</scope>
    <source>
        <strain evidence="2">H143</strain>
    </source>
</reference>
<name>C6HRV2_AJECH</name>
<dbReference type="AlphaFoldDB" id="C6HRV2"/>
<evidence type="ECO:0000313" key="1">
    <source>
        <dbReference type="EMBL" id="EER36770.1"/>
    </source>
</evidence>
<accession>C6HRV2</accession>